<sequence length="261" mass="28495">MTSTKPHIHEVSDLLLDFAVSLMGAGTHTSRVARNVSRIASSFGYGIDIIIFQKTVMMTITHLEDNNVRHTSVKKIKPTALNFSTISELSSLSWEVYDGHLTIDQIREKYNRIINTPRMSRWTVLGLVACANAAFCRLFGGDPVAMAIVFVATLAAFYVRQEMTSRHANHLFVFVVCSFIASMIAGLAAFTWGVDTATPQIALGTSVLFLIPGVPLINSFIDLLEGYVLAGTSRLINACMLIVAIAMGLSITLLILGIEKL</sequence>
<evidence type="ECO:0000256" key="2">
    <source>
        <dbReference type="ARBA" id="ARBA00022475"/>
    </source>
</evidence>
<comment type="subcellular location">
    <subcellularLocation>
        <location evidence="1">Cell membrane</location>
        <topology evidence="1">Multi-pass membrane protein</topology>
    </subcellularLocation>
</comment>
<accession>A0A9D1QDB1</accession>
<evidence type="ECO:0000256" key="3">
    <source>
        <dbReference type="ARBA" id="ARBA00022692"/>
    </source>
</evidence>
<organism evidence="9 10">
    <name type="scientific">Candidatus Rikenella faecigallinarum</name>
    <dbReference type="NCBI Taxonomy" id="2838745"/>
    <lineage>
        <taxon>Bacteria</taxon>
        <taxon>Pseudomonadati</taxon>
        <taxon>Bacteroidota</taxon>
        <taxon>Bacteroidia</taxon>
        <taxon>Bacteroidales</taxon>
        <taxon>Rikenellaceae</taxon>
        <taxon>Rikenella</taxon>
    </lineage>
</organism>
<reference evidence="9" key="2">
    <citation type="submission" date="2021-04" db="EMBL/GenBank/DDBJ databases">
        <authorList>
            <person name="Gilroy R."/>
        </authorList>
    </citation>
    <scope>NUCLEOTIDE SEQUENCE</scope>
    <source>
        <strain evidence="9">ChiBcec15-1070</strain>
    </source>
</reference>
<dbReference type="InterPro" id="IPR010619">
    <property type="entry name" value="ThrE-like_N"/>
</dbReference>
<dbReference type="GO" id="GO:0005886">
    <property type="term" value="C:plasma membrane"/>
    <property type="evidence" value="ECO:0007669"/>
    <property type="project" value="UniProtKB-SubCell"/>
</dbReference>
<dbReference type="PANTHER" id="PTHR34390">
    <property type="entry name" value="UPF0442 PROTEIN YJJB-RELATED"/>
    <property type="match status" value="1"/>
</dbReference>
<dbReference type="EMBL" id="DXHL01000019">
    <property type="protein sequence ID" value="HIW10539.1"/>
    <property type="molecule type" value="Genomic_DNA"/>
</dbReference>
<feature type="transmembrane region" description="Helical" evidence="7">
    <location>
        <begin position="235"/>
        <end position="258"/>
    </location>
</feature>
<comment type="similarity">
    <text evidence="6">Belongs to the ThrE exporter (TC 2.A.79) family.</text>
</comment>
<dbReference type="PANTHER" id="PTHR34390:SF2">
    <property type="entry name" value="SUCCINATE TRANSPORTER SUBUNIT YJJP-RELATED"/>
    <property type="match status" value="1"/>
</dbReference>
<evidence type="ECO:0000259" key="8">
    <source>
        <dbReference type="Pfam" id="PF06738"/>
    </source>
</evidence>
<reference evidence="9" key="1">
    <citation type="journal article" date="2021" name="PeerJ">
        <title>Extensive microbial diversity within the chicken gut microbiome revealed by metagenomics and culture.</title>
        <authorList>
            <person name="Gilroy R."/>
            <person name="Ravi A."/>
            <person name="Getino M."/>
            <person name="Pursley I."/>
            <person name="Horton D.L."/>
            <person name="Alikhan N.F."/>
            <person name="Baker D."/>
            <person name="Gharbi K."/>
            <person name="Hall N."/>
            <person name="Watson M."/>
            <person name="Adriaenssens E.M."/>
            <person name="Foster-Nyarko E."/>
            <person name="Jarju S."/>
            <person name="Secka A."/>
            <person name="Antonio M."/>
            <person name="Oren A."/>
            <person name="Chaudhuri R.R."/>
            <person name="La Ragione R."/>
            <person name="Hildebrand F."/>
            <person name="Pallen M.J."/>
        </authorList>
    </citation>
    <scope>NUCLEOTIDE SEQUENCE</scope>
    <source>
        <strain evidence="9">ChiBcec15-1070</strain>
    </source>
</reference>
<keyword evidence="5 7" id="KW-0472">Membrane</keyword>
<dbReference type="Proteomes" id="UP000823926">
    <property type="component" value="Unassembled WGS sequence"/>
</dbReference>
<gene>
    <name evidence="9" type="ORF">H9888_03460</name>
</gene>
<keyword evidence="4 7" id="KW-1133">Transmembrane helix</keyword>
<feature type="transmembrane region" description="Helical" evidence="7">
    <location>
        <begin position="141"/>
        <end position="159"/>
    </location>
</feature>
<name>A0A9D1QDB1_9BACT</name>
<evidence type="ECO:0000313" key="9">
    <source>
        <dbReference type="EMBL" id="HIW10539.1"/>
    </source>
</evidence>
<feature type="transmembrane region" description="Helical" evidence="7">
    <location>
        <begin position="200"/>
        <end position="223"/>
    </location>
</feature>
<protein>
    <submittedName>
        <fullName evidence="9">Threonine/serine exporter family protein</fullName>
    </submittedName>
</protein>
<keyword evidence="3 7" id="KW-0812">Transmembrane</keyword>
<dbReference type="GO" id="GO:0022857">
    <property type="term" value="F:transmembrane transporter activity"/>
    <property type="evidence" value="ECO:0007669"/>
    <property type="project" value="InterPro"/>
</dbReference>
<evidence type="ECO:0000313" key="10">
    <source>
        <dbReference type="Proteomes" id="UP000823926"/>
    </source>
</evidence>
<dbReference type="InterPro" id="IPR050539">
    <property type="entry name" value="ThrE_Dicarb/AminoAcid_Exp"/>
</dbReference>
<dbReference type="GO" id="GO:0015744">
    <property type="term" value="P:succinate transport"/>
    <property type="evidence" value="ECO:0007669"/>
    <property type="project" value="TreeGrafter"/>
</dbReference>
<evidence type="ECO:0000256" key="6">
    <source>
        <dbReference type="ARBA" id="ARBA00034125"/>
    </source>
</evidence>
<keyword evidence="2" id="KW-1003">Cell membrane</keyword>
<proteinExistence type="inferred from homology"/>
<comment type="caution">
    <text evidence="9">The sequence shown here is derived from an EMBL/GenBank/DDBJ whole genome shotgun (WGS) entry which is preliminary data.</text>
</comment>
<evidence type="ECO:0000256" key="4">
    <source>
        <dbReference type="ARBA" id="ARBA00022989"/>
    </source>
</evidence>
<evidence type="ECO:0000256" key="7">
    <source>
        <dbReference type="SAM" id="Phobius"/>
    </source>
</evidence>
<feature type="transmembrane region" description="Helical" evidence="7">
    <location>
        <begin position="119"/>
        <end position="135"/>
    </location>
</feature>
<dbReference type="Pfam" id="PF06738">
    <property type="entry name" value="ThrE"/>
    <property type="match status" value="1"/>
</dbReference>
<feature type="domain" description="Threonine/serine exporter-like N-terminal" evidence="8">
    <location>
        <begin position="14"/>
        <end position="254"/>
    </location>
</feature>
<feature type="transmembrane region" description="Helical" evidence="7">
    <location>
        <begin position="171"/>
        <end position="194"/>
    </location>
</feature>
<dbReference type="AlphaFoldDB" id="A0A9D1QDB1"/>
<evidence type="ECO:0000256" key="1">
    <source>
        <dbReference type="ARBA" id="ARBA00004651"/>
    </source>
</evidence>
<evidence type="ECO:0000256" key="5">
    <source>
        <dbReference type="ARBA" id="ARBA00023136"/>
    </source>
</evidence>